<evidence type="ECO:0000256" key="1">
    <source>
        <dbReference type="SAM" id="MobiDB-lite"/>
    </source>
</evidence>
<feature type="compositionally biased region" description="Polar residues" evidence="1">
    <location>
        <begin position="108"/>
        <end position="121"/>
    </location>
</feature>
<accession>A0AAP2CQJ1</accession>
<dbReference type="EMBL" id="JADQAZ010000002">
    <property type="protein sequence ID" value="MBT0957392.1"/>
    <property type="molecule type" value="Genomic_DNA"/>
</dbReference>
<organism evidence="2 3">
    <name type="scientific">Harenicola maris</name>
    <dbReference type="NCBI Taxonomy" id="2841044"/>
    <lineage>
        <taxon>Bacteria</taxon>
        <taxon>Pseudomonadati</taxon>
        <taxon>Pseudomonadota</taxon>
        <taxon>Alphaproteobacteria</taxon>
        <taxon>Rhodobacterales</taxon>
        <taxon>Paracoccaceae</taxon>
        <taxon>Harenicola</taxon>
    </lineage>
</organism>
<reference evidence="2 3" key="1">
    <citation type="journal article" date="2021" name="Arch. Microbiol.">
        <title>Harenicola maris gen. nov., sp. nov. isolated from the Sea of Japan shallow sediments.</title>
        <authorList>
            <person name="Romanenko L.A."/>
            <person name="Kurilenko V.V."/>
            <person name="Chernysheva N.Y."/>
            <person name="Tekutyeva L.A."/>
            <person name="Velansky P.V."/>
            <person name="Svetashev V.I."/>
            <person name="Isaeva M.P."/>
        </authorList>
    </citation>
    <scope>NUCLEOTIDE SEQUENCE [LARGE SCALE GENOMIC DNA]</scope>
    <source>
        <strain evidence="2 3">KMM 3653</strain>
    </source>
</reference>
<keyword evidence="3" id="KW-1185">Reference proteome</keyword>
<dbReference type="RefSeq" id="WP_327793627.1">
    <property type="nucleotide sequence ID" value="NZ_JADQAZ010000002.1"/>
</dbReference>
<dbReference type="Proteomes" id="UP001315686">
    <property type="component" value="Unassembled WGS sequence"/>
</dbReference>
<proteinExistence type="predicted"/>
<evidence type="ECO:0000313" key="3">
    <source>
        <dbReference type="Proteomes" id="UP001315686"/>
    </source>
</evidence>
<sequence length="181" mass="20094">MHRVLDRARAIVRQDNRNIPALRRCAADLAVLRKELQQARLGEGATFAEATQRIKAWFGPYEARVQSAQEYLAGMLANLEMEQTSDTKEMPRQPALPALTESGRDPSSADNTTSDQHSQAEITAVDRDTVDLEALRPYLTDYSLLIAAKRHLAEKGPGTLKGAEYGLKVLQEPPADQKVLR</sequence>
<evidence type="ECO:0000313" key="2">
    <source>
        <dbReference type="EMBL" id="MBT0957392.1"/>
    </source>
</evidence>
<gene>
    <name evidence="2" type="ORF">IV417_08340</name>
</gene>
<dbReference type="AlphaFoldDB" id="A0AAP2CQJ1"/>
<comment type="caution">
    <text evidence="2">The sequence shown here is derived from an EMBL/GenBank/DDBJ whole genome shotgun (WGS) entry which is preliminary data.</text>
</comment>
<protein>
    <submittedName>
        <fullName evidence="2">Uncharacterized protein</fullName>
    </submittedName>
</protein>
<feature type="region of interest" description="Disordered" evidence="1">
    <location>
        <begin position="96"/>
        <end position="124"/>
    </location>
</feature>
<name>A0AAP2CQJ1_9RHOB</name>